<organism evidence="1 2">
    <name type="scientific">Tortispora caseinolytica NRRL Y-17796</name>
    <dbReference type="NCBI Taxonomy" id="767744"/>
    <lineage>
        <taxon>Eukaryota</taxon>
        <taxon>Fungi</taxon>
        <taxon>Dikarya</taxon>
        <taxon>Ascomycota</taxon>
        <taxon>Saccharomycotina</taxon>
        <taxon>Trigonopsidomycetes</taxon>
        <taxon>Trigonopsidales</taxon>
        <taxon>Trigonopsidaceae</taxon>
        <taxon>Tortispora</taxon>
    </lineage>
</organism>
<dbReference type="OrthoDB" id="10034502at2759"/>
<dbReference type="PANTHER" id="PTHR31591:SF1">
    <property type="entry name" value="UPF0613 PROTEIN PB24D3.06C"/>
    <property type="match status" value="1"/>
</dbReference>
<dbReference type="AlphaFoldDB" id="A0A1E4TFA6"/>
<evidence type="ECO:0000313" key="1">
    <source>
        <dbReference type="EMBL" id="ODV90373.1"/>
    </source>
</evidence>
<proteinExistence type="predicted"/>
<dbReference type="Gene3D" id="3.40.50.1820">
    <property type="entry name" value="alpha/beta hydrolase"/>
    <property type="match status" value="1"/>
</dbReference>
<dbReference type="SUPFAM" id="SSF53474">
    <property type="entry name" value="alpha/beta-Hydrolases"/>
    <property type="match status" value="1"/>
</dbReference>
<sequence>MSFTTSNELIARAGKIVVLPRKYWTFEFSTRSGSRHSNLLLFVAGLTDNICSVGYLPPLAEELDTIGWSTAQIMASSAGSGFGLVSLASDVQQISEVVSYFRDQGFNKIVLMGHSTGCQDCLAYQTPVLPSSKAADRAKLDGYILQAPVSDAEAISQELSQDLIDESIEVAKQLYTSESPLAIVPLKYSKNMFGSIPITALRWLALFQPRGMDDFFSTYLTEQDLQQTFANLNTSSLFLMSGADQFVPTTVDKHALLARWKQIAPVEHWSDMSTVISNATHSLNADKSDPPTADLIAIVKLYLQSL</sequence>
<dbReference type="InterPro" id="IPR029058">
    <property type="entry name" value="AB_hydrolase_fold"/>
</dbReference>
<keyword evidence="2" id="KW-1185">Reference proteome</keyword>
<evidence type="ECO:0008006" key="3">
    <source>
        <dbReference type="Google" id="ProtNLM"/>
    </source>
</evidence>
<accession>A0A1E4TFA6</accession>
<protein>
    <recommendedName>
        <fullName evidence="3">AB hydrolase-1 domain-containing protein</fullName>
    </recommendedName>
</protein>
<dbReference type="Proteomes" id="UP000095023">
    <property type="component" value="Unassembled WGS sequence"/>
</dbReference>
<gene>
    <name evidence="1" type="ORF">CANCADRAFT_26030</name>
</gene>
<dbReference type="PANTHER" id="PTHR31591">
    <property type="entry name" value="UPF0613 PROTEIN PB24D3.06C"/>
    <property type="match status" value="1"/>
</dbReference>
<dbReference type="EMBL" id="KV453842">
    <property type="protein sequence ID" value="ODV90373.1"/>
    <property type="molecule type" value="Genomic_DNA"/>
</dbReference>
<evidence type="ECO:0000313" key="2">
    <source>
        <dbReference type="Proteomes" id="UP000095023"/>
    </source>
</evidence>
<reference evidence="2" key="1">
    <citation type="submission" date="2016-02" db="EMBL/GenBank/DDBJ databases">
        <title>Comparative genomics of biotechnologically important yeasts.</title>
        <authorList>
            <consortium name="DOE Joint Genome Institute"/>
            <person name="Riley R."/>
            <person name="Haridas S."/>
            <person name="Wolfe K.H."/>
            <person name="Lopes M.R."/>
            <person name="Hittinger C.T."/>
            <person name="Goker M."/>
            <person name="Salamov A."/>
            <person name="Wisecaver J."/>
            <person name="Long T.M."/>
            <person name="Aerts A.L."/>
            <person name="Barry K."/>
            <person name="Choi C."/>
            <person name="Clum A."/>
            <person name="Coughlan A.Y."/>
            <person name="Deshpande S."/>
            <person name="Douglass A.P."/>
            <person name="Hanson S.J."/>
            <person name="Klenk H.-P."/>
            <person name="Labutti K."/>
            <person name="Lapidus A."/>
            <person name="Lindquist E."/>
            <person name="Lipzen A."/>
            <person name="Meier-Kolthoff J.P."/>
            <person name="Ohm R.A."/>
            <person name="Otillar R.P."/>
            <person name="Pangilinan J."/>
            <person name="Peng Y."/>
            <person name="Rokas A."/>
            <person name="Rosa C.A."/>
            <person name="Scheuner C."/>
            <person name="Sibirny A.A."/>
            <person name="Slot J.C."/>
            <person name="Stielow J.B."/>
            <person name="Sun H."/>
            <person name="Kurtzman C.P."/>
            <person name="Blackwell M."/>
            <person name="Jeffries T.W."/>
            <person name="Grigoriev I.V."/>
        </authorList>
    </citation>
    <scope>NUCLEOTIDE SEQUENCE [LARGE SCALE GENOMIC DNA]</scope>
    <source>
        <strain evidence="2">NRRL Y-17796</strain>
    </source>
</reference>
<dbReference type="InterPro" id="IPR013744">
    <property type="entry name" value="SidJ"/>
</dbReference>
<dbReference type="Pfam" id="PF08538">
    <property type="entry name" value="DUF1749"/>
    <property type="match status" value="1"/>
</dbReference>
<name>A0A1E4TFA6_9ASCO</name>